<accession>A0A2C5Y4G0</accession>
<evidence type="ECO:0000313" key="2">
    <source>
        <dbReference type="Proteomes" id="UP000226192"/>
    </source>
</evidence>
<dbReference type="Proteomes" id="UP000226192">
    <property type="component" value="Unassembled WGS sequence"/>
</dbReference>
<dbReference type="STRING" id="1399860.A0A2C5Y4G0"/>
<keyword evidence="2" id="KW-1185">Reference proteome</keyword>
<sequence length="104" mass="11682">MSLVSPSGLLAAACLLAALGLLHYMRSPLRKAPGPKLAVFTSMVLKWHELRAARTSYIHQLHQRYGPVRLRQDRLLQSLPNISQETHVRLASQGRSCQTQENHC</sequence>
<dbReference type="EMBL" id="NJET01000069">
    <property type="protein sequence ID" value="PHH62533.1"/>
    <property type="molecule type" value="Genomic_DNA"/>
</dbReference>
<evidence type="ECO:0000313" key="1">
    <source>
        <dbReference type="EMBL" id="PHH62533.1"/>
    </source>
</evidence>
<organism evidence="1 2">
    <name type="scientific">Ophiocordyceps australis</name>
    <dbReference type="NCBI Taxonomy" id="1399860"/>
    <lineage>
        <taxon>Eukaryota</taxon>
        <taxon>Fungi</taxon>
        <taxon>Dikarya</taxon>
        <taxon>Ascomycota</taxon>
        <taxon>Pezizomycotina</taxon>
        <taxon>Sordariomycetes</taxon>
        <taxon>Hypocreomycetidae</taxon>
        <taxon>Hypocreales</taxon>
        <taxon>Ophiocordycipitaceae</taxon>
        <taxon>Ophiocordyceps</taxon>
    </lineage>
</organism>
<proteinExistence type="predicted"/>
<reference evidence="1 2" key="1">
    <citation type="submission" date="2017-06" db="EMBL/GenBank/DDBJ databases">
        <title>Ant-infecting Ophiocordyceps genomes reveal a high diversity of potential behavioral manipulation genes and a possible major role for enterotoxins.</title>
        <authorList>
            <person name="De Bekker C."/>
            <person name="Evans H.C."/>
            <person name="Brachmann A."/>
            <person name="Hughes D.P."/>
        </authorList>
    </citation>
    <scope>NUCLEOTIDE SEQUENCE [LARGE SCALE GENOMIC DNA]</scope>
    <source>
        <strain evidence="1 2">Map64</strain>
    </source>
</reference>
<dbReference type="OrthoDB" id="1470350at2759"/>
<dbReference type="AlphaFoldDB" id="A0A2C5Y4G0"/>
<name>A0A2C5Y4G0_9HYPO</name>
<protein>
    <submittedName>
        <fullName evidence="1">Uncharacterized protein</fullName>
    </submittedName>
</protein>
<comment type="caution">
    <text evidence="1">The sequence shown here is derived from an EMBL/GenBank/DDBJ whole genome shotgun (WGS) entry which is preliminary data.</text>
</comment>
<gene>
    <name evidence="1" type="ORF">CDD81_6919</name>
</gene>